<keyword evidence="3" id="KW-1185">Reference proteome</keyword>
<dbReference type="Proteomes" id="UP000030200">
    <property type="component" value="Segment"/>
</dbReference>
<protein>
    <submittedName>
        <fullName evidence="2">MazG-like nucleotide pyrophosphohydrolase</fullName>
    </submittedName>
</protein>
<organism evidence="2 3">
    <name type="scientific">Streptomyces phage Jay2Jay</name>
    <dbReference type="NCBI Taxonomy" id="1556290"/>
    <lineage>
        <taxon>Viruses</taxon>
        <taxon>Duplodnaviria</taxon>
        <taxon>Heunggongvirae</taxon>
        <taxon>Uroviricota</taxon>
        <taxon>Caudoviricetes</taxon>
        <taxon>Stanwilliamsviridae</taxon>
        <taxon>Boydwoodruffvirinae</taxon>
        <taxon>Samistivirus</taxon>
        <taxon>Samistivirus jay2jay</taxon>
    </lineage>
</organism>
<dbReference type="EMBL" id="KM652554">
    <property type="protein sequence ID" value="AIW02584.1"/>
    <property type="molecule type" value="Genomic_DNA"/>
</dbReference>
<evidence type="ECO:0000313" key="3">
    <source>
        <dbReference type="Proteomes" id="UP000030200"/>
    </source>
</evidence>
<dbReference type="OrthoDB" id="15178at10239"/>
<keyword evidence="2" id="KW-0378">Hydrolase</keyword>
<gene>
    <name evidence="2" type="primary">86</name>
    <name evidence="2" type="ORF">PBI_JAY2JAY_86</name>
</gene>
<dbReference type="SUPFAM" id="SSF101386">
    <property type="entry name" value="all-alpha NTP pyrophosphatases"/>
    <property type="match status" value="1"/>
</dbReference>
<dbReference type="KEGG" id="vg:26796815"/>
<name>A0A0A0RT39_9CAUD</name>
<dbReference type="GeneID" id="26796815"/>
<dbReference type="CDD" id="cd11541">
    <property type="entry name" value="NTP-PPase_u4"/>
    <property type="match status" value="1"/>
</dbReference>
<evidence type="ECO:0000313" key="2">
    <source>
        <dbReference type="EMBL" id="AIW02584.1"/>
    </source>
</evidence>
<proteinExistence type="predicted"/>
<dbReference type="RefSeq" id="YP_009225811.1">
    <property type="nucleotide sequence ID" value="NC_029098.1"/>
</dbReference>
<dbReference type="InterPro" id="IPR011379">
    <property type="entry name" value="MazG-related_GP37"/>
</dbReference>
<dbReference type="InterPro" id="IPR004518">
    <property type="entry name" value="MazG-like_dom"/>
</dbReference>
<accession>A0A0A0RT39</accession>
<evidence type="ECO:0000259" key="1">
    <source>
        <dbReference type="Pfam" id="PF03819"/>
    </source>
</evidence>
<feature type="domain" description="NTP pyrophosphohydrolase MazG-like" evidence="1">
    <location>
        <begin position="42"/>
        <end position="112"/>
    </location>
</feature>
<reference evidence="2 3" key="1">
    <citation type="submission" date="2014-09" db="EMBL/GenBank/DDBJ databases">
        <authorList>
            <person name="Gicewicz E.A."/>
            <person name="Hiryak K.M."/>
            <person name="Horoschock A.N."/>
            <person name="Kneeream E.R."/>
            <person name="Luchetta J."/>
            <person name="Mikolon A.R."/>
            <person name="Smith S.N."/>
            <person name="Svintozelskiy S."/>
            <person name="Yucha M.L."/>
            <person name="Manna D.P."/>
            <person name="Pidcock K.A."/>
            <person name="Laing C.E."/>
            <person name="Schaff J.E."/>
            <person name="Dashiell C.L."/>
            <person name="Macialek J.A."/>
            <person name="Anders K.R."/>
            <person name="Braun M.A."/>
            <person name="Delesalle V.A."/>
            <person name="Hughes L.E."/>
            <person name="Ware V.C."/>
            <person name="Bradley K.W."/>
            <person name="Barker L.P."/>
            <person name="Asai D.J."/>
            <person name="Bowman C.A."/>
            <person name="Russell D.A."/>
            <person name="Pope W.H."/>
            <person name="Jacobs-Sera D."/>
            <person name="Hendrix R.W."/>
            <person name="Hatfull G.F."/>
        </authorList>
    </citation>
    <scope>NUCLEOTIDE SEQUENCE [LARGE SCALE GENOMIC DNA]</scope>
</reference>
<sequence>MINGLENLGNDLSINDYQLTANETAIYPENGEASTAAINYCILGLVGEAGEIANGFKKTIRDDDGIVTGEKAKALAAELGDVLWYAANLASELGYPLELIAKQNTQKLKSRQARGVIAGSGDNR</sequence>
<dbReference type="PIRSF" id="PIRSF006639">
    <property type="entry name" value="UCP006639_pph"/>
    <property type="match status" value="1"/>
</dbReference>
<dbReference type="Gene3D" id="1.10.287.1080">
    <property type="entry name" value="MazG-like"/>
    <property type="match status" value="1"/>
</dbReference>
<dbReference type="Pfam" id="PF03819">
    <property type="entry name" value="MazG"/>
    <property type="match status" value="1"/>
</dbReference>
<dbReference type="GO" id="GO:0016787">
    <property type="term" value="F:hydrolase activity"/>
    <property type="evidence" value="ECO:0007669"/>
    <property type="project" value="UniProtKB-KW"/>
</dbReference>